<gene>
    <name evidence="2" type="ORF">PPG34_06505</name>
</gene>
<evidence type="ECO:0000313" key="2">
    <source>
        <dbReference type="EMBL" id="MDT7041998.1"/>
    </source>
</evidence>
<organism evidence="2 3">
    <name type="scientific">Candidatus Nitronereus thalassa</name>
    <dbReference type="NCBI Taxonomy" id="3020898"/>
    <lineage>
        <taxon>Bacteria</taxon>
        <taxon>Pseudomonadati</taxon>
        <taxon>Nitrospirota</taxon>
        <taxon>Nitrospiria</taxon>
        <taxon>Nitrospirales</taxon>
        <taxon>Nitrospiraceae</taxon>
        <taxon>Candidatus Nitronereus</taxon>
    </lineage>
</organism>
<dbReference type="EMBL" id="JAQOUE010000001">
    <property type="protein sequence ID" value="MDT7041998.1"/>
    <property type="molecule type" value="Genomic_DNA"/>
</dbReference>
<sequence length="235" mass="26649">MKPTTPIQYSSNSFEWKTPPYLNKGHGWISRKVTKWTGLSLCIFLLISTTVFGSIPDFLEWKWGLQLAEFRQLEIEIAEEWPIWKRATAVRLGQRAQELANAGSLILVFDNELGLVKTHWASKPIERDANGNKGMQLFKELKTKFTNRYGTPQETHEEASVKLQGFIGDLYQCLQEKTCGPWESIWETPEGGVLVLELVGLDESVGFVQMTHQGPNLGDALQQAHPGLHLKEQEI</sequence>
<reference evidence="2 3" key="1">
    <citation type="journal article" date="2023" name="ISME J.">
        <title>Cultivation and genomic characterization of novel and ubiquitous marine nitrite-oxidizing bacteria from the Nitrospirales.</title>
        <authorList>
            <person name="Mueller A.J."/>
            <person name="Daebeler A."/>
            <person name="Herbold C.W."/>
            <person name="Kirkegaard R.H."/>
            <person name="Daims H."/>
        </authorList>
    </citation>
    <scope>NUCLEOTIDE SEQUENCE [LARGE SCALE GENOMIC DNA]</scope>
    <source>
        <strain evidence="2 3">EB</strain>
    </source>
</reference>
<proteinExistence type="predicted"/>
<name>A0ABU3K6M0_9BACT</name>
<comment type="caution">
    <text evidence="2">The sequence shown here is derived from an EMBL/GenBank/DDBJ whole genome shotgun (WGS) entry which is preliminary data.</text>
</comment>
<dbReference type="RefSeq" id="WP_313832351.1">
    <property type="nucleotide sequence ID" value="NZ_JAQOUE010000001.1"/>
</dbReference>
<keyword evidence="3" id="KW-1185">Reference proteome</keyword>
<dbReference type="Proteomes" id="UP001250932">
    <property type="component" value="Unassembled WGS sequence"/>
</dbReference>
<keyword evidence="1" id="KW-1133">Transmembrane helix</keyword>
<keyword evidence="1" id="KW-0472">Membrane</keyword>
<accession>A0ABU3K6M0</accession>
<keyword evidence="1" id="KW-0812">Transmembrane</keyword>
<protein>
    <submittedName>
        <fullName evidence="2">Uncharacterized protein</fullName>
    </submittedName>
</protein>
<feature type="transmembrane region" description="Helical" evidence="1">
    <location>
        <begin position="36"/>
        <end position="55"/>
    </location>
</feature>
<evidence type="ECO:0000256" key="1">
    <source>
        <dbReference type="SAM" id="Phobius"/>
    </source>
</evidence>
<evidence type="ECO:0000313" key="3">
    <source>
        <dbReference type="Proteomes" id="UP001250932"/>
    </source>
</evidence>